<dbReference type="InterPro" id="IPR036249">
    <property type="entry name" value="Thioredoxin-like_sf"/>
</dbReference>
<dbReference type="Gene3D" id="2.60.40.150">
    <property type="entry name" value="C2 domain"/>
    <property type="match status" value="1"/>
</dbReference>
<evidence type="ECO:0000259" key="2">
    <source>
        <dbReference type="PROSITE" id="PS50004"/>
    </source>
</evidence>
<dbReference type="PROSITE" id="PS50004">
    <property type="entry name" value="C2"/>
    <property type="match status" value="1"/>
</dbReference>
<dbReference type="PROSITE" id="PS50918">
    <property type="entry name" value="WWE"/>
    <property type="match status" value="1"/>
</dbReference>
<dbReference type="Pfam" id="PF02825">
    <property type="entry name" value="WWE"/>
    <property type="match status" value="1"/>
</dbReference>
<dbReference type="InterPro" id="IPR035892">
    <property type="entry name" value="C2_domain_sf"/>
</dbReference>
<proteinExistence type="predicted"/>
<dbReference type="GO" id="GO:0005544">
    <property type="term" value="F:calcium-dependent phospholipid binding"/>
    <property type="evidence" value="ECO:0007669"/>
    <property type="project" value="InterPro"/>
</dbReference>
<feature type="domain" description="C2" evidence="2">
    <location>
        <begin position="151"/>
        <end position="269"/>
    </location>
</feature>
<evidence type="ECO:0008006" key="5">
    <source>
        <dbReference type="Google" id="ProtNLM"/>
    </source>
</evidence>
<evidence type="ECO:0000313" key="4">
    <source>
        <dbReference type="EMBL" id="CAD8460720.1"/>
    </source>
</evidence>
<dbReference type="InterPro" id="IPR006993">
    <property type="entry name" value="Glut_rich_SH3-bd"/>
</dbReference>
<dbReference type="PANTHER" id="PTHR10857">
    <property type="entry name" value="COPINE"/>
    <property type="match status" value="1"/>
</dbReference>
<dbReference type="Pfam" id="PF00168">
    <property type="entry name" value="C2"/>
    <property type="match status" value="1"/>
</dbReference>
<organism evidence="4">
    <name type="scientific">Amorphochlora amoebiformis</name>
    <dbReference type="NCBI Taxonomy" id="1561963"/>
    <lineage>
        <taxon>Eukaryota</taxon>
        <taxon>Sar</taxon>
        <taxon>Rhizaria</taxon>
        <taxon>Cercozoa</taxon>
        <taxon>Chlorarachniophyceae</taxon>
        <taxon>Amorphochlora</taxon>
    </lineage>
</organism>
<dbReference type="InterPro" id="IPR004170">
    <property type="entry name" value="WWE_dom"/>
</dbReference>
<reference evidence="4" key="1">
    <citation type="submission" date="2021-01" db="EMBL/GenBank/DDBJ databases">
        <authorList>
            <person name="Corre E."/>
            <person name="Pelletier E."/>
            <person name="Niang G."/>
            <person name="Scheremetjew M."/>
            <person name="Finn R."/>
            <person name="Kale V."/>
            <person name="Holt S."/>
            <person name="Cochrane G."/>
            <person name="Meng A."/>
            <person name="Brown T."/>
            <person name="Cohen L."/>
        </authorList>
    </citation>
    <scope>NUCLEOTIDE SEQUENCE</scope>
    <source>
        <strain evidence="4">CCMP2058</strain>
    </source>
</reference>
<dbReference type="Pfam" id="PF04908">
    <property type="entry name" value="SH3BGR"/>
    <property type="match status" value="1"/>
</dbReference>
<dbReference type="GO" id="GO:0071277">
    <property type="term" value="P:cellular response to calcium ion"/>
    <property type="evidence" value="ECO:0007669"/>
    <property type="project" value="TreeGrafter"/>
</dbReference>
<dbReference type="PANTHER" id="PTHR10857:SF106">
    <property type="entry name" value="C2 DOMAIN-CONTAINING PROTEIN"/>
    <property type="match status" value="1"/>
</dbReference>
<dbReference type="AlphaFoldDB" id="A0A7S0H4X3"/>
<dbReference type="GO" id="GO:0005886">
    <property type="term" value="C:plasma membrane"/>
    <property type="evidence" value="ECO:0007669"/>
    <property type="project" value="TreeGrafter"/>
</dbReference>
<feature type="region of interest" description="Disordered" evidence="1">
    <location>
        <begin position="1"/>
        <end position="92"/>
    </location>
</feature>
<evidence type="ECO:0000256" key="1">
    <source>
        <dbReference type="SAM" id="MobiDB-lite"/>
    </source>
</evidence>
<evidence type="ECO:0000259" key="3">
    <source>
        <dbReference type="PROSITE" id="PS50918"/>
    </source>
</evidence>
<dbReference type="SUPFAM" id="SSF49562">
    <property type="entry name" value="C2 domain (Calcium/lipid-binding domain, CaLB)"/>
    <property type="match status" value="1"/>
</dbReference>
<dbReference type="InterPro" id="IPR036871">
    <property type="entry name" value="PX_dom_sf"/>
</dbReference>
<dbReference type="SUPFAM" id="SSF64268">
    <property type="entry name" value="PX domain"/>
    <property type="match status" value="1"/>
</dbReference>
<sequence length="624" mass="71096">MSSKGRHIAHTRVDSEAPPPPPPEDDGEAPPPPSDEEEPPPPPGDDSDDNASPPPSAPEPPAPKRLVLKPTTTSDFSLGTSPIKKRTSTSIDDDQKWEFEKRRGLWAAFPPRINQKLNEAFADGVDAVSIKIRTVDCVVHLGRKTMKSSRGGKEKKVRCRRKKHTVPARTCFKFKISAMELVNVDTFGMSDPYLVVSQNERVLYQTEVINDNLNPTWKMFEIFTDLVDSKLPLNFKIYDYDVIGEDQLLGQASLAVNQLKLLPRNSTVNIADESGKHVGEFGRLKFHLTDVVKSSSHRNQKGFTERPSPFLVSVTGRDKSSGHILYTLKVIAPLVDYEKPVQWNIQAKFGVMKKFHDSIVPLFGARAADIADFPPRPRSLFGHSQKFLNERQNKLNAYWNSLSKAIPSEMKGEASHVKRMRESLYRFLMVEKHMSKIKEEIELARNRKSRQDHDRKLQHMEFKAKAREIKRQQAMSKREKLGLSPEWRSAMVKERKIKIEPLTKLTVFFSSVPGSTQTRKYTIRLMDLLTNLQIKFEAKDISMDRKSREWMIGNSKAKAKRTTPQVFRNGKFLALWPEIHEALETDNLATLLRDGIVPIQPDKRSTRARGKAKNITSMKFEPNM</sequence>
<dbReference type="InterPro" id="IPR000008">
    <property type="entry name" value="C2_dom"/>
</dbReference>
<dbReference type="EMBL" id="HBEM01028804">
    <property type="protein sequence ID" value="CAD8460720.1"/>
    <property type="molecule type" value="Transcribed_RNA"/>
</dbReference>
<dbReference type="GO" id="GO:0035091">
    <property type="term" value="F:phosphatidylinositol binding"/>
    <property type="evidence" value="ECO:0007669"/>
    <property type="project" value="InterPro"/>
</dbReference>
<dbReference type="InterPro" id="IPR037197">
    <property type="entry name" value="WWE_dom_sf"/>
</dbReference>
<dbReference type="Gene3D" id="3.30.720.50">
    <property type="match status" value="1"/>
</dbReference>
<feature type="compositionally biased region" description="Pro residues" evidence="1">
    <location>
        <begin position="52"/>
        <end position="63"/>
    </location>
</feature>
<accession>A0A7S0H4X3</accession>
<feature type="domain" description="WWE" evidence="3">
    <location>
        <begin position="82"/>
        <end position="159"/>
    </location>
</feature>
<dbReference type="InterPro" id="IPR045052">
    <property type="entry name" value="Copine"/>
</dbReference>
<feature type="compositionally biased region" description="Polar residues" evidence="1">
    <location>
        <begin position="70"/>
        <end position="80"/>
    </location>
</feature>
<name>A0A7S0H4X3_9EUKA</name>
<dbReference type="SUPFAM" id="SSF52833">
    <property type="entry name" value="Thioredoxin-like"/>
    <property type="match status" value="1"/>
</dbReference>
<feature type="compositionally biased region" description="Basic residues" evidence="1">
    <location>
        <begin position="1"/>
        <end position="10"/>
    </location>
</feature>
<dbReference type="SMART" id="SM00239">
    <property type="entry name" value="C2"/>
    <property type="match status" value="1"/>
</dbReference>
<feature type="region of interest" description="Disordered" evidence="1">
    <location>
        <begin position="603"/>
        <end position="624"/>
    </location>
</feature>
<feature type="compositionally biased region" description="Acidic residues" evidence="1">
    <location>
        <begin position="23"/>
        <end position="49"/>
    </location>
</feature>
<dbReference type="Gene3D" id="3.40.30.10">
    <property type="entry name" value="Glutaredoxin"/>
    <property type="match status" value="1"/>
</dbReference>
<protein>
    <recommendedName>
        <fullName evidence="5">C2 domain-containing protein</fullName>
    </recommendedName>
</protein>
<dbReference type="Gene3D" id="3.30.1520.10">
    <property type="entry name" value="Phox-like domain"/>
    <property type="match status" value="1"/>
</dbReference>
<dbReference type="SUPFAM" id="SSF117839">
    <property type="entry name" value="WWE domain"/>
    <property type="match status" value="1"/>
</dbReference>
<gene>
    <name evidence="4" type="ORF">LAMO00422_LOCUS19678</name>
</gene>
<dbReference type="PROSITE" id="PS51354">
    <property type="entry name" value="GLUTAREDOXIN_2"/>
    <property type="match status" value="1"/>
</dbReference>